<reference evidence="2 3" key="1">
    <citation type="submission" date="2015-07" db="EMBL/GenBank/DDBJ databases">
        <authorList>
            <person name="Ju K.-S."/>
            <person name="Doroghazi J.R."/>
            <person name="Metcalf W.W."/>
        </authorList>
    </citation>
    <scope>NUCLEOTIDE SEQUENCE [LARGE SCALE GENOMIC DNA]</scope>
    <source>
        <strain evidence="2 3">NRRL B-3589</strain>
    </source>
</reference>
<proteinExistence type="predicted"/>
<dbReference type="Proteomes" id="UP000037020">
    <property type="component" value="Unassembled WGS sequence"/>
</dbReference>
<protein>
    <submittedName>
        <fullName evidence="2">Uncharacterized protein</fullName>
    </submittedName>
</protein>
<sequence>MELSQEQQPPTGSANLRIGAAVARVEGLYTALRTTAPGARRDQLMTDLARAGRRLAAVVEATPSTASPSSAASVSASAPASMPVGGGVVPPRSR</sequence>
<feature type="compositionally biased region" description="Low complexity" evidence="1">
    <location>
        <begin position="60"/>
        <end position="81"/>
    </location>
</feature>
<feature type="non-terminal residue" evidence="2">
    <location>
        <position position="94"/>
    </location>
</feature>
<evidence type="ECO:0000256" key="1">
    <source>
        <dbReference type="SAM" id="MobiDB-lite"/>
    </source>
</evidence>
<organism evidence="2 3">
    <name type="scientific">Streptomyces varsoviensis</name>
    <dbReference type="NCBI Taxonomy" id="67373"/>
    <lineage>
        <taxon>Bacteria</taxon>
        <taxon>Bacillati</taxon>
        <taxon>Actinomycetota</taxon>
        <taxon>Actinomycetes</taxon>
        <taxon>Kitasatosporales</taxon>
        <taxon>Streptomycetaceae</taxon>
        <taxon>Streptomyces</taxon>
    </lineage>
</organism>
<evidence type="ECO:0000313" key="3">
    <source>
        <dbReference type="Proteomes" id="UP000037020"/>
    </source>
</evidence>
<feature type="region of interest" description="Disordered" evidence="1">
    <location>
        <begin position="60"/>
        <end position="94"/>
    </location>
</feature>
<accession>A0ABR5IVI4</accession>
<evidence type="ECO:0000313" key="2">
    <source>
        <dbReference type="EMBL" id="KOG79227.1"/>
    </source>
</evidence>
<keyword evidence="3" id="KW-1185">Reference proteome</keyword>
<name>A0ABR5IVI4_9ACTN</name>
<comment type="caution">
    <text evidence="2">The sequence shown here is derived from an EMBL/GenBank/DDBJ whole genome shotgun (WGS) entry which is preliminary data.</text>
</comment>
<dbReference type="EMBL" id="LGUT01003717">
    <property type="protein sequence ID" value="KOG79227.1"/>
    <property type="molecule type" value="Genomic_DNA"/>
</dbReference>
<gene>
    <name evidence="2" type="ORF">ADK38_39245</name>
</gene>